<accession>A0ABW9UTN2</accession>
<name>A0ABW9UTN2_9SPHN</name>
<evidence type="ECO:0000313" key="2">
    <source>
        <dbReference type="Proteomes" id="UP000444401"/>
    </source>
</evidence>
<evidence type="ECO:0000313" key="1">
    <source>
        <dbReference type="EMBL" id="MXO67758.1"/>
    </source>
</evidence>
<gene>
    <name evidence="1" type="ORF">GRI72_02785</name>
</gene>
<dbReference type="EMBL" id="WTYO01000001">
    <property type="protein sequence ID" value="MXO67758.1"/>
    <property type="molecule type" value="Genomic_DNA"/>
</dbReference>
<organism evidence="1 2">
    <name type="scientific">Pelagerythrobacter marinus</name>
    <dbReference type="NCBI Taxonomy" id="538382"/>
    <lineage>
        <taxon>Bacteria</taxon>
        <taxon>Pseudomonadati</taxon>
        <taxon>Pseudomonadota</taxon>
        <taxon>Alphaproteobacteria</taxon>
        <taxon>Sphingomonadales</taxon>
        <taxon>Erythrobacteraceae</taxon>
        <taxon>Pelagerythrobacter</taxon>
    </lineage>
</organism>
<keyword evidence="2" id="KW-1185">Reference proteome</keyword>
<protein>
    <submittedName>
        <fullName evidence="1">Uncharacterized protein</fullName>
    </submittedName>
</protein>
<comment type="caution">
    <text evidence="1">The sequence shown here is derived from an EMBL/GenBank/DDBJ whole genome shotgun (WGS) entry which is preliminary data.</text>
</comment>
<proteinExistence type="predicted"/>
<sequence length="99" mass="11522">MASNRSHYERLCARQDDISRMSLSDLHYRIGKAVEDRPGVLNAPDGTSNTNVRHFERMEVSTLPTMGRLQDIADQAREEMGEARWQELQAEWPKEEEYL</sequence>
<dbReference type="Proteomes" id="UP000444401">
    <property type="component" value="Unassembled WGS sequence"/>
</dbReference>
<dbReference type="RefSeq" id="WP_160732384.1">
    <property type="nucleotide sequence ID" value="NZ_WTYO01000001.1"/>
</dbReference>
<reference evidence="1 2" key="1">
    <citation type="submission" date="2019-12" db="EMBL/GenBank/DDBJ databases">
        <title>Genomic-based taxomic classification of the family Erythrobacteraceae.</title>
        <authorList>
            <person name="Xu L."/>
        </authorList>
    </citation>
    <scope>NUCLEOTIDE SEQUENCE [LARGE SCALE GENOMIC DNA]</scope>
    <source>
        <strain evidence="1 2">H32</strain>
    </source>
</reference>